<dbReference type="EC" id="2.7.1.148" evidence="2 9"/>
<evidence type="ECO:0000259" key="10">
    <source>
        <dbReference type="Pfam" id="PF00288"/>
    </source>
</evidence>
<comment type="catalytic activity">
    <reaction evidence="9">
        <text>4-CDP-2-C-methyl-D-erythritol + ATP = 4-CDP-2-C-methyl-D-erythritol 2-phosphate + ADP + H(+)</text>
        <dbReference type="Rhea" id="RHEA:18437"/>
        <dbReference type="ChEBI" id="CHEBI:15378"/>
        <dbReference type="ChEBI" id="CHEBI:30616"/>
        <dbReference type="ChEBI" id="CHEBI:57823"/>
        <dbReference type="ChEBI" id="CHEBI:57919"/>
        <dbReference type="ChEBI" id="CHEBI:456216"/>
        <dbReference type="EC" id="2.7.1.148"/>
    </reaction>
</comment>
<dbReference type="InterPro" id="IPR020568">
    <property type="entry name" value="Ribosomal_Su5_D2-typ_SF"/>
</dbReference>
<dbReference type="Pfam" id="PF00288">
    <property type="entry name" value="GHMP_kinases_N"/>
    <property type="match status" value="1"/>
</dbReference>
<keyword evidence="6 9" id="KW-0418">Kinase</keyword>
<feature type="active site" evidence="9">
    <location>
        <position position="7"/>
    </location>
</feature>
<dbReference type="InterPro" id="IPR014721">
    <property type="entry name" value="Ribsml_uS5_D2-typ_fold_subgr"/>
</dbReference>
<comment type="pathway">
    <text evidence="9">Isoprenoid biosynthesis; isopentenyl diphosphate biosynthesis via DXP pathway; isopentenyl diphosphate from 1-deoxy-D-xylulose 5-phosphate: step 3/6.</text>
</comment>
<comment type="similarity">
    <text evidence="1 9">Belongs to the GHMP kinase family. IspE subfamily.</text>
</comment>
<dbReference type="EMBL" id="FPBT01000003">
    <property type="protein sequence ID" value="SFU37487.1"/>
    <property type="molecule type" value="Genomic_DNA"/>
</dbReference>
<dbReference type="InterPro" id="IPR006204">
    <property type="entry name" value="GHMP_kinase_N_dom"/>
</dbReference>
<protein>
    <recommendedName>
        <fullName evidence="3 9">4-diphosphocytidyl-2-C-methyl-D-erythritol kinase</fullName>
        <shortName evidence="9">CMK</shortName>
        <ecNumber evidence="2 9">2.7.1.148</ecNumber>
    </recommendedName>
    <alternativeName>
        <fullName evidence="8 9">4-(cytidine-5'-diphospho)-2-C-methyl-D-erythritol kinase</fullName>
    </alternativeName>
</protein>
<evidence type="ECO:0000256" key="4">
    <source>
        <dbReference type="ARBA" id="ARBA00022679"/>
    </source>
</evidence>
<proteinExistence type="inferred from homology"/>
<evidence type="ECO:0000256" key="6">
    <source>
        <dbReference type="ARBA" id="ARBA00022777"/>
    </source>
</evidence>
<evidence type="ECO:0000256" key="3">
    <source>
        <dbReference type="ARBA" id="ARBA00017473"/>
    </source>
</evidence>
<evidence type="ECO:0000256" key="7">
    <source>
        <dbReference type="ARBA" id="ARBA00022840"/>
    </source>
</evidence>
<dbReference type="UniPathway" id="UPA00056">
    <property type="reaction ID" value="UER00094"/>
</dbReference>
<evidence type="ECO:0000256" key="2">
    <source>
        <dbReference type="ARBA" id="ARBA00012052"/>
    </source>
</evidence>
<dbReference type="GO" id="GO:0019288">
    <property type="term" value="P:isopentenyl diphosphate biosynthetic process, methylerythritol 4-phosphate pathway"/>
    <property type="evidence" value="ECO:0007669"/>
    <property type="project" value="UniProtKB-UniRule"/>
</dbReference>
<dbReference type="SUPFAM" id="SSF55060">
    <property type="entry name" value="GHMP Kinase, C-terminal domain"/>
    <property type="match status" value="1"/>
</dbReference>
<feature type="domain" description="GHMP kinase N-terminal" evidence="10">
    <location>
        <begin position="70"/>
        <end position="151"/>
    </location>
</feature>
<reference evidence="12 13" key="1">
    <citation type="submission" date="2016-10" db="EMBL/GenBank/DDBJ databases">
        <authorList>
            <person name="de Groot N.N."/>
        </authorList>
    </citation>
    <scope>NUCLEOTIDE SEQUENCE [LARGE SCALE GENOMIC DNA]</scope>
    <source>
        <strain evidence="12 13">KHGC13</strain>
    </source>
</reference>
<dbReference type="HAMAP" id="MF_00061">
    <property type="entry name" value="IspE"/>
    <property type="match status" value="1"/>
</dbReference>
<dbReference type="PANTHER" id="PTHR43527:SF2">
    <property type="entry name" value="4-DIPHOSPHOCYTIDYL-2-C-METHYL-D-ERYTHRITOL KINASE, CHLOROPLASTIC"/>
    <property type="match status" value="1"/>
</dbReference>
<dbReference type="InterPro" id="IPR013750">
    <property type="entry name" value="GHMP_kinase_C_dom"/>
</dbReference>
<feature type="binding site" evidence="9">
    <location>
        <begin position="101"/>
        <end position="111"/>
    </location>
    <ligand>
        <name>ATP</name>
        <dbReference type="ChEBI" id="CHEBI:30616"/>
    </ligand>
</feature>
<evidence type="ECO:0000313" key="12">
    <source>
        <dbReference type="EMBL" id="SFU37487.1"/>
    </source>
</evidence>
<keyword evidence="7 9" id="KW-0067">ATP-binding</keyword>
<evidence type="ECO:0000256" key="1">
    <source>
        <dbReference type="ARBA" id="ARBA00009684"/>
    </source>
</evidence>
<keyword evidence="4 9" id="KW-0808">Transferase</keyword>
<dbReference type="InterPro" id="IPR004424">
    <property type="entry name" value="IspE"/>
</dbReference>
<gene>
    <name evidence="9" type="primary">ispE</name>
    <name evidence="12" type="ORF">SAMN05216508_10318</name>
</gene>
<feature type="domain" description="GHMP kinase C-terminal" evidence="11">
    <location>
        <begin position="245"/>
        <end position="297"/>
    </location>
</feature>
<evidence type="ECO:0000313" key="13">
    <source>
        <dbReference type="Proteomes" id="UP000198817"/>
    </source>
</evidence>
<evidence type="ECO:0000259" key="11">
    <source>
        <dbReference type="Pfam" id="PF08544"/>
    </source>
</evidence>
<evidence type="ECO:0000256" key="5">
    <source>
        <dbReference type="ARBA" id="ARBA00022741"/>
    </source>
</evidence>
<keyword evidence="13" id="KW-1185">Reference proteome</keyword>
<dbReference type="Gene3D" id="3.30.230.10">
    <property type="match status" value="1"/>
</dbReference>
<dbReference type="Pfam" id="PF08544">
    <property type="entry name" value="GHMP_kinases_C"/>
    <property type="match status" value="1"/>
</dbReference>
<evidence type="ECO:0000256" key="9">
    <source>
        <dbReference type="HAMAP-Rule" id="MF_00061"/>
    </source>
</evidence>
<dbReference type="Gene3D" id="3.30.70.890">
    <property type="entry name" value="GHMP kinase, C-terminal domain"/>
    <property type="match status" value="1"/>
</dbReference>
<dbReference type="PIRSF" id="PIRSF010376">
    <property type="entry name" value="IspE"/>
    <property type="match status" value="1"/>
</dbReference>
<dbReference type="STRING" id="155865.SAMN05216515_10318"/>
<keyword evidence="9" id="KW-0414">Isoprene biosynthesis</keyword>
<keyword evidence="5 9" id="KW-0547">Nucleotide-binding</keyword>
<dbReference type="PANTHER" id="PTHR43527">
    <property type="entry name" value="4-DIPHOSPHOCYTIDYL-2-C-METHYL-D-ERYTHRITOL KINASE, CHLOROPLASTIC"/>
    <property type="match status" value="1"/>
</dbReference>
<dbReference type="GO" id="GO:0050515">
    <property type="term" value="F:4-(cytidine 5'-diphospho)-2-C-methyl-D-erythritol kinase activity"/>
    <property type="evidence" value="ECO:0007669"/>
    <property type="project" value="UniProtKB-UniRule"/>
</dbReference>
<evidence type="ECO:0000256" key="8">
    <source>
        <dbReference type="ARBA" id="ARBA00032554"/>
    </source>
</evidence>
<accession>A0A1I7FMP5</accession>
<dbReference type="SUPFAM" id="SSF54211">
    <property type="entry name" value="Ribosomal protein S5 domain 2-like"/>
    <property type="match status" value="1"/>
</dbReference>
<name>A0A1I7FMP5_9FIRM</name>
<organism evidence="12 13">
    <name type="scientific">Eubacterium pyruvativorans</name>
    <dbReference type="NCBI Taxonomy" id="155865"/>
    <lineage>
        <taxon>Bacteria</taxon>
        <taxon>Bacillati</taxon>
        <taxon>Bacillota</taxon>
        <taxon>Clostridia</taxon>
        <taxon>Eubacteriales</taxon>
        <taxon>Eubacteriaceae</taxon>
        <taxon>Eubacterium</taxon>
    </lineage>
</organism>
<sequence length="308" mass="33941">MVRSYAKINLSIDVGERQPDGFHPVDMIMQQIQFHDDVTVVYQPSSRRERGDITVSLQSNRVYLPSDERNLAVKAAILMIREYGKDQPGGRIDIRLLKRIPVAAGMAGGSGNGAAVIHGLNALWELGLSLGRIMELCGELGSDVPFCAMGQANANRVLPDNVRFDRMSSCAARATGSGTILEPFRGDSRPVVIAKPRISVSTAEVYQGFDRCVPGKRPDNDRLLRRILSGDPAVYEDYINVLEWYTLAHYPVVGQLKERMSQSGAEVVLMSGSGPTVFAVYGTSREAEQAGLSLRKEGWEAYWTKTMF</sequence>
<dbReference type="InterPro" id="IPR036554">
    <property type="entry name" value="GHMP_kinase_C_sf"/>
</dbReference>
<dbReference type="AlphaFoldDB" id="A0A1I7FMP5"/>
<comment type="function">
    <text evidence="9">Catalyzes the phosphorylation of the position 2 hydroxy group of 4-diphosphocytidyl-2C-methyl-D-erythritol.</text>
</comment>
<dbReference type="GO" id="GO:0005524">
    <property type="term" value="F:ATP binding"/>
    <property type="evidence" value="ECO:0007669"/>
    <property type="project" value="UniProtKB-UniRule"/>
</dbReference>
<dbReference type="GO" id="GO:0016114">
    <property type="term" value="P:terpenoid biosynthetic process"/>
    <property type="evidence" value="ECO:0007669"/>
    <property type="project" value="InterPro"/>
</dbReference>
<feature type="active site" evidence="9">
    <location>
        <position position="143"/>
    </location>
</feature>
<dbReference type="Proteomes" id="UP000198817">
    <property type="component" value="Unassembled WGS sequence"/>
</dbReference>